<keyword evidence="5 8" id="KW-0460">Magnesium</keyword>
<comment type="cofactor">
    <cofactor evidence="1">
        <name>thiamine diphosphate</name>
        <dbReference type="ChEBI" id="CHEBI:58937"/>
    </cofactor>
</comment>
<dbReference type="InterPro" id="IPR029035">
    <property type="entry name" value="DHS-like_NAD/FAD-binding_dom"/>
</dbReference>
<evidence type="ECO:0000256" key="9">
    <source>
        <dbReference type="RuleBase" id="RU362132"/>
    </source>
</evidence>
<dbReference type="GO" id="GO:0090180">
    <property type="term" value="P:positive regulation of thiamine biosynthetic process"/>
    <property type="evidence" value="ECO:0007669"/>
    <property type="project" value="EnsemblFungi"/>
</dbReference>
<dbReference type="InterPro" id="IPR047214">
    <property type="entry name" value="TPP_PDC_IPDC"/>
</dbReference>
<proteinExistence type="inferred from homology"/>
<keyword evidence="14" id="KW-1185">Reference proteome</keyword>
<sequence>MSTYTEQHNVPPQIPLGKYLFHRLNQLNVTTIFGLPSEFNSPLLDQIYQIPSMRWCGNANELNASYAADGYSRIKRLSCLVTTFGVGEMSVLNGIAGSFSEHVAVLHVVGMPPSSAQLKKLLLHHTLGNSDYDIFHRLASDICVHTAVLKESDNICDVIDNCIVRCYNQQQPVYCGIPVNLAGHLVDSKSLDSPLHLMRGFNQPISDAVEELVDILLEKIYSAQHPVIVADGCASRHDCIEELTEIAQKTGFPLCCTPMGKGSFDEQSKRYVGVYMGSISSPQVREVVDFADFVLVAGALTADYATSSYHFCYKPKNIVLLFDKYAKVSGTKTYPDVRLKDVLQLLARCLDPTKLQYIQEEIPESSCLRVKPDANTPLRQEWMWARLSHWFRPGDVIVTEMGTSGLGVNQIKFPSGTKVVSQPLWGSLGYSVGACLGVLIAVQEESRGNRLKDNRIILFVGDGALQLTVQEISTIIKWGLAPYIFVINNQGYTIDRLLSRDTHHATADYYNIQPWNNLSIIPAFGGTNYDVRKVVKVGQLDQLLKDQRFSNQDILKMVEIILPSMDAPQALLENYVSSDIEHSTQPKRPKLA</sequence>
<dbReference type="Pfam" id="PF02776">
    <property type="entry name" value="TPP_enzyme_N"/>
    <property type="match status" value="1"/>
</dbReference>
<dbReference type="InterPro" id="IPR012110">
    <property type="entry name" value="PDC/IPDC-like"/>
</dbReference>
<dbReference type="STRING" id="931890.G8JUX9"/>
<dbReference type="PIRSF" id="PIRSF036565">
    <property type="entry name" value="Pyruvt_ip_decrb"/>
    <property type="match status" value="1"/>
</dbReference>
<evidence type="ECO:0000259" key="12">
    <source>
        <dbReference type="Pfam" id="PF02776"/>
    </source>
</evidence>
<evidence type="ECO:0000256" key="2">
    <source>
        <dbReference type="ARBA" id="ARBA00007812"/>
    </source>
</evidence>
<feature type="domain" description="Thiamine pyrophosphate enzyme TPP-binding" evidence="11">
    <location>
        <begin position="402"/>
        <end position="546"/>
    </location>
</feature>
<feature type="binding site" evidence="8">
    <location>
        <position position="462"/>
    </location>
    <ligand>
        <name>Mg(2+)</name>
        <dbReference type="ChEBI" id="CHEBI:18420"/>
    </ligand>
</feature>
<name>G8JUX9_ERECY</name>
<gene>
    <name evidence="13" type="ordered locus">Ecym_6055</name>
</gene>
<dbReference type="CDD" id="cd02005">
    <property type="entry name" value="TPP_PDC_IPDC"/>
    <property type="match status" value="1"/>
</dbReference>
<feature type="domain" description="Thiamine pyrophosphate enzyme central" evidence="10">
    <location>
        <begin position="216"/>
        <end position="321"/>
    </location>
</feature>
<dbReference type="KEGG" id="erc:Ecym_6055"/>
<dbReference type="InterPro" id="IPR011766">
    <property type="entry name" value="TPP_enzyme_TPP-bd"/>
</dbReference>
<evidence type="ECO:0000256" key="4">
    <source>
        <dbReference type="ARBA" id="ARBA00022793"/>
    </source>
</evidence>
<comment type="cofactor">
    <cofactor evidence="8">
        <name>Mg(2+)</name>
        <dbReference type="ChEBI" id="CHEBI:18420"/>
    </cofactor>
    <text evidence="8">Binds 1 Mg(2+) per subunit.</text>
</comment>
<dbReference type="Proteomes" id="UP000006790">
    <property type="component" value="Chromosome 6"/>
</dbReference>
<dbReference type="GO" id="GO:0005634">
    <property type="term" value="C:nucleus"/>
    <property type="evidence" value="ECO:0007669"/>
    <property type="project" value="EnsemblFungi"/>
</dbReference>
<dbReference type="eggNOG" id="KOG1184">
    <property type="taxonomic scope" value="Eukaryota"/>
</dbReference>
<dbReference type="GeneID" id="11470958"/>
<dbReference type="Pfam" id="PF02775">
    <property type="entry name" value="TPP_enzyme_C"/>
    <property type="match status" value="1"/>
</dbReference>
<dbReference type="OrthoDB" id="3970464at2759"/>
<evidence type="ECO:0008006" key="15">
    <source>
        <dbReference type="Google" id="ProtNLM"/>
    </source>
</evidence>
<accession>G8JUX9</accession>
<dbReference type="EMBL" id="CP002502">
    <property type="protein sequence ID" value="AET40458.1"/>
    <property type="molecule type" value="Genomic_DNA"/>
</dbReference>
<evidence type="ECO:0000313" key="14">
    <source>
        <dbReference type="Proteomes" id="UP000006790"/>
    </source>
</evidence>
<dbReference type="PANTHER" id="PTHR43452">
    <property type="entry name" value="PYRUVATE DECARBOXYLASE"/>
    <property type="match status" value="1"/>
</dbReference>
<dbReference type="FunFam" id="3.40.50.970:FF:000024">
    <property type="entry name" value="Pyruvate decarboxylase isozyme"/>
    <property type="match status" value="1"/>
</dbReference>
<keyword evidence="4" id="KW-0210">Decarboxylase</keyword>
<feature type="binding site" evidence="8">
    <location>
        <position position="491"/>
    </location>
    <ligand>
        <name>Mg(2+)</name>
        <dbReference type="ChEBI" id="CHEBI:18420"/>
    </ligand>
</feature>
<dbReference type="CDD" id="cd07038">
    <property type="entry name" value="TPP_PYR_PDC_IPDC_like"/>
    <property type="match status" value="1"/>
</dbReference>
<evidence type="ECO:0000256" key="3">
    <source>
        <dbReference type="ARBA" id="ARBA00022723"/>
    </source>
</evidence>
<reference evidence="14" key="1">
    <citation type="journal article" date="2012" name="G3 (Bethesda)">
        <title>Pichia sorbitophila, an interspecies yeast hybrid reveals early steps of genome resolution following polyploidization.</title>
        <authorList>
            <person name="Leh Louis V."/>
            <person name="Despons L."/>
            <person name="Friedrich A."/>
            <person name="Martin T."/>
            <person name="Durrens P."/>
            <person name="Casaregola S."/>
            <person name="Neuveglise C."/>
            <person name="Fairhead C."/>
            <person name="Marck C."/>
            <person name="Cruz J.A."/>
            <person name="Straub M.L."/>
            <person name="Kugler V."/>
            <person name="Sacerdot C."/>
            <person name="Uzunov Z."/>
            <person name="Thierry A."/>
            <person name="Weiss S."/>
            <person name="Bleykasten C."/>
            <person name="De Montigny J."/>
            <person name="Jacques N."/>
            <person name="Jung P."/>
            <person name="Lemaire M."/>
            <person name="Mallet S."/>
            <person name="Morel G."/>
            <person name="Richard G.F."/>
            <person name="Sarkar A."/>
            <person name="Savel G."/>
            <person name="Schacherer J."/>
            <person name="Seret M.L."/>
            <person name="Talla E."/>
            <person name="Samson G."/>
            <person name="Jubin C."/>
            <person name="Poulain J."/>
            <person name="Vacherie B."/>
            <person name="Barbe V."/>
            <person name="Pelletier E."/>
            <person name="Sherman D.J."/>
            <person name="Westhof E."/>
            <person name="Weissenbach J."/>
            <person name="Baret P.V."/>
            <person name="Wincker P."/>
            <person name="Gaillardin C."/>
            <person name="Dujon B."/>
            <person name="Souciet J.L."/>
        </authorList>
    </citation>
    <scope>NUCLEOTIDE SEQUENCE [LARGE SCALE GENOMIC DNA]</scope>
    <source>
        <strain evidence="14">CBS 270.75 / DBVPG 7215 / KCTC 17166 / NRRL Y-17582</strain>
    </source>
</reference>
<protein>
    <recommendedName>
        <fullName evidence="15">Pyruvate decarboxylase</fullName>
    </recommendedName>
</protein>
<dbReference type="SUPFAM" id="SSF52467">
    <property type="entry name" value="DHS-like NAD/FAD-binding domain"/>
    <property type="match status" value="1"/>
</dbReference>
<dbReference type="Gene3D" id="3.40.50.970">
    <property type="match status" value="2"/>
</dbReference>
<organism evidence="13 14">
    <name type="scientific">Eremothecium cymbalariae (strain CBS 270.75 / DBVPG 7215 / KCTC 17166 / NRRL Y-17582)</name>
    <name type="common">Yeast</name>
    <dbReference type="NCBI Taxonomy" id="931890"/>
    <lineage>
        <taxon>Eukaryota</taxon>
        <taxon>Fungi</taxon>
        <taxon>Dikarya</taxon>
        <taxon>Ascomycota</taxon>
        <taxon>Saccharomycotina</taxon>
        <taxon>Saccharomycetes</taxon>
        <taxon>Saccharomycetales</taxon>
        <taxon>Saccharomycetaceae</taxon>
        <taxon>Eremothecium</taxon>
    </lineage>
</organism>
<dbReference type="GO" id="GO:0030976">
    <property type="term" value="F:thiamine pyrophosphate binding"/>
    <property type="evidence" value="ECO:0007669"/>
    <property type="project" value="InterPro"/>
</dbReference>
<evidence type="ECO:0000313" key="13">
    <source>
        <dbReference type="EMBL" id="AET40458.1"/>
    </source>
</evidence>
<dbReference type="GO" id="GO:0061629">
    <property type="term" value="F:RNA polymerase II-specific DNA-binding transcription factor binding"/>
    <property type="evidence" value="ECO:0007669"/>
    <property type="project" value="EnsemblFungi"/>
</dbReference>
<dbReference type="FunFam" id="3.40.50.970:FF:000019">
    <property type="entry name" value="Pyruvate decarboxylase isozyme"/>
    <property type="match status" value="1"/>
</dbReference>
<dbReference type="AlphaFoldDB" id="G8JUX9"/>
<dbReference type="GO" id="GO:0045944">
    <property type="term" value="P:positive regulation of transcription by RNA polymerase II"/>
    <property type="evidence" value="ECO:0007669"/>
    <property type="project" value="EnsemblFungi"/>
</dbReference>
<dbReference type="InterPro" id="IPR012001">
    <property type="entry name" value="Thiamin_PyroP_enz_TPP-bd_dom"/>
</dbReference>
<dbReference type="GO" id="GO:0000287">
    <property type="term" value="F:magnesium ion binding"/>
    <property type="evidence" value="ECO:0007669"/>
    <property type="project" value="InterPro"/>
</dbReference>
<dbReference type="GO" id="GO:0005829">
    <property type="term" value="C:cytosol"/>
    <property type="evidence" value="ECO:0007669"/>
    <property type="project" value="TreeGrafter"/>
</dbReference>
<feature type="binding site" evidence="8">
    <location>
        <position position="489"/>
    </location>
    <ligand>
        <name>Mg(2+)</name>
        <dbReference type="ChEBI" id="CHEBI:18420"/>
    </ligand>
</feature>
<dbReference type="InParanoid" id="G8JUX9"/>
<dbReference type="SUPFAM" id="SSF52518">
    <property type="entry name" value="Thiamin diphosphate-binding fold (THDP-binding)"/>
    <property type="match status" value="2"/>
</dbReference>
<feature type="domain" description="Thiamine pyrophosphate enzyme N-terminal TPP-binding" evidence="12">
    <location>
        <begin position="16"/>
        <end position="118"/>
    </location>
</feature>
<dbReference type="HOGENOM" id="CLU_013748_0_2_1"/>
<dbReference type="InterPro" id="IPR047213">
    <property type="entry name" value="TPP_PYR_PDC_IPDC-like"/>
</dbReference>
<dbReference type="RefSeq" id="XP_003647275.1">
    <property type="nucleotide sequence ID" value="XM_003647227.1"/>
</dbReference>
<dbReference type="OMA" id="LRQEWVW"/>
<comment type="similarity">
    <text evidence="2 9">Belongs to the TPP enzyme family.</text>
</comment>
<keyword evidence="6 9" id="KW-0786">Thiamine pyrophosphate</keyword>
<evidence type="ECO:0000256" key="6">
    <source>
        <dbReference type="ARBA" id="ARBA00023052"/>
    </source>
</evidence>
<dbReference type="Gene3D" id="3.40.50.1220">
    <property type="entry name" value="TPP-binding domain"/>
    <property type="match status" value="1"/>
</dbReference>
<dbReference type="InterPro" id="IPR029061">
    <property type="entry name" value="THDP-binding"/>
</dbReference>
<evidence type="ECO:0000256" key="8">
    <source>
        <dbReference type="PIRSR" id="PIRSR036565-2"/>
    </source>
</evidence>
<dbReference type="InterPro" id="IPR012000">
    <property type="entry name" value="Thiamin_PyroP_enz_cen_dom"/>
</dbReference>
<evidence type="ECO:0000259" key="11">
    <source>
        <dbReference type="Pfam" id="PF02775"/>
    </source>
</evidence>
<dbReference type="GO" id="GO:0000949">
    <property type="term" value="P:aromatic amino acid family catabolic process to alcohol via Ehrlich pathway"/>
    <property type="evidence" value="ECO:0007669"/>
    <property type="project" value="TreeGrafter"/>
</dbReference>
<keyword evidence="3 8" id="KW-0479">Metal-binding</keyword>
<evidence type="ECO:0000256" key="5">
    <source>
        <dbReference type="ARBA" id="ARBA00022842"/>
    </source>
</evidence>
<dbReference type="FunCoup" id="G8JUX9">
    <property type="interactions" value="337"/>
</dbReference>
<dbReference type="GO" id="GO:0004737">
    <property type="term" value="F:pyruvate decarboxylase activity"/>
    <property type="evidence" value="ECO:0007669"/>
    <property type="project" value="TreeGrafter"/>
</dbReference>
<dbReference type="PANTHER" id="PTHR43452:SF30">
    <property type="entry name" value="PYRUVATE DECARBOXYLASE ISOZYME 1-RELATED"/>
    <property type="match status" value="1"/>
</dbReference>
<dbReference type="Pfam" id="PF00205">
    <property type="entry name" value="TPP_enzyme_M"/>
    <property type="match status" value="1"/>
</dbReference>
<evidence type="ECO:0000259" key="10">
    <source>
        <dbReference type="Pfam" id="PF00205"/>
    </source>
</evidence>
<keyword evidence="7" id="KW-0456">Lyase</keyword>
<evidence type="ECO:0000256" key="7">
    <source>
        <dbReference type="ARBA" id="ARBA00023239"/>
    </source>
</evidence>
<evidence type="ECO:0000256" key="1">
    <source>
        <dbReference type="ARBA" id="ARBA00001964"/>
    </source>
</evidence>